<dbReference type="PANTHER" id="PTHR10984">
    <property type="entry name" value="ENDOPLASMIC RETICULUM-GOLGI INTERMEDIATE COMPARTMENT PROTEIN"/>
    <property type="match status" value="1"/>
</dbReference>
<dbReference type="STRING" id="1764295.A0A5B8MX87"/>
<evidence type="ECO:0000259" key="6">
    <source>
        <dbReference type="Pfam" id="PF00085"/>
    </source>
</evidence>
<keyword evidence="4 5" id="KW-0472">Membrane</keyword>
<dbReference type="Pfam" id="PF07970">
    <property type="entry name" value="COPIIcoated_ERV"/>
    <property type="match status" value="1"/>
</dbReference>
<evidence type="ECO:0000313" key="10">
    <source>
        <dbReference type="Proteomes" id="UP000316726"/>
    </source>
</evidence>
<dbReference type="CDD" id="cd02961">
    <property type="entry name" value="PDI_a_family"/>
    <property type="match status" value="1"/>
</dbReference>
<dbReference type="GO" id="GO:0030134">
    <property type="term" value="C:COPII-coated ER to Golgi transport vesicle"/>
    <property type="evidence" value="ECO:0007669"/>
    <property type="project" value="TreeGrafter"/>
</dbReference>
<keyword evidence="9" id="KW-0413">Isomerase</keyword>
<dbReference type="InterPro" id="IPR036249">
    <property type="entry name" value="Thioredoxin-like_sf"/>
</dbReference>
<feature type="domain" description="Endoplasmic reticulum vesicle transporter C-terminal" evidence="7">
    <location>
        <begin position="406"/>
        <end position="595"/>
    </location>
</feature>
<dbReference type="Pfam" id="PF00085">
    <property type="entry name" value="Thioredoxin"/>
    <property type="match status" value="1"/>
</dbReference>
<dbReference type="Pfam" id="PF13850">
    <property type="entry name" value="ERGIC_N"/>
    <property type="match status" value="1"/>
</dbReference>
<evidence type="ECO:0000256" key="4">
    <source>
        <dbReference type="ARBA" id="ARBA00023136"/>
    </source>
</evidence>
<accession>A0A5B8MX87</accession>
<keyword evidence="2 5" id="KW-0812">Transmembrane</keyword>
<dbReference type="Gene3D" id="3.40.30.10">
    <property type="entry name" value="Glutaredoxin"/>
    <property type="match status" value="1"/>
</dbReference>
<dbReference type="InterPro" id="IPR012936">
    <property type="entry name" value="Erv_C"/>
</dbReference>
<evidence type="ECO:0000256" key="1">
    <source>
        <dbReference type="ARBA" id="ARBA00004370"/>
    </source>
</evidence>
<feature type="transmembrane region" description="Helical" evidence="5">
    <location>
        <begin position="576"/>
        <end position="598"/>
    </location>
</feature>
<dbReference type="GO" id="GO:0005783">
    <property type="term" value="C:endoplasmic reticulum"/>
    <property type="evidence" value="ECO:0007669"/>
    <property type="project" value="TreeGrafter"/>
</dbReference>
<dbReference type="OrthoDB" id="72053at2759"/>
<feature type="domain" description="Thioredoxin" evidence="6">
    <location>
        <begin position="213"/>
        <end position="248"/>
    </location>
</feature>
<name>A0A5B8MX87_9CHLO</name>
<reference evidence="9 10" key="1">
    <citation type="submission" date="2018-07" db="EMBL/GenBank/DDBJ databases">
        <title>The complete nuclear genome of the prasinophyte Chloropicon primus (CCMP1205).</title>
        <authorList>
            <person name="Pombert J.-F."/>
            <person name="Otis C."/>
            <person name="Turmel M."/>
            <person name="Lemieux C."/>
        </authorList>
    </citation>
    <scope>NUCLEOTIDE SEQUENCE [LARGE SCALE GENOMIC DNA]</scope>
    <source>
        <strain evidence="9 10">CCMP1205</strain>
    </source>
</reference>
<evidence type="ECO:0000259" key="8">
    <source>
        <dbReference type="Pfam" id="PF13850"/>
    </source>
</evidence>
<evidence type="ECO:0000259" key="7">
    <source>
        <dbReference type="Pfam" id="PF07970"/>
    </source>
</evidence>
<evidence type="ECO:0000256" key="5">
    <source>
        <dbReference type="SAM" id="Phobius"/>
    </source>
</evidence>
<protein>
    <submittedName>
        <fullName evidence="9">Protein disulfide isomerase</fullName>
    </submittedName>
</protein>
<keyword evidence="3 5" id="KW-1133">Transmembrane helix</keyword>
<evidence type="ECO:0000313" key="9">
    <source>
        <dbReference type="EMBL" id="QDZ25199.1"/>
    </source>
</evidence>
<dbReference type="SUPFAM" id="SSF52833">
    <property type="entry name" value="Thioredoxin-like"/>
    <property type="match status" value="1"/>
</dbReference>
<comment type="subcellular location">
    <subcellularLocation>
        <location evidence="1">Membrane</location>
    </subcellularLocation>
</comment>
<keyword evidence="10" id="KW-1185">Reference proteome</keyword>
<evidence type="ECO:0000256" key="2">
    <source>
        <dbReference type="ARBA" id="ARBA00022692"/>
    </source>
</evidence>
<sequence length="614" mass="69682">MLLLVFGEVTDYMSKKTVTDVYADTTNDGKLRINFDVYFHEVSCEHLSVDVLDVIGNLKSNVTASVKKLAKKTTNEFVQRDGSVGGTGKTRTSWLSRGFFSGATLKEESQEERRALQAVEPHYHGDHVLKSGEESDFVKEWENLHPDLVEWYKGMGVFKNLIDHDKELIKSAMALTLSWEQDNYDDDPDQKKTVYKGGKQASFDVTSMEEIKDLADEYNILLVDFHAPWCSHCQKFSPTWEKLAYYFNTALHAMEEVYTGKTGDWTKAPAAIDLQTPGKKMENLPKGKVLVANVNCVQYPKVCKEHKIMGYPAIRIYKNHAAHHHSTHETHINMLTEYTAYSGGRSISEMVKFGLTSISEFYPKRKDFVSLLISEEGDMPHKDEDAHPSVVSNVPVLKPMEASTRSMSERHTMEGCRITGYADSSRVPGVVRFSVTDEKGATDFDPNVLNMTHEVKSFWFGAHKLEPHMDEYLLKYNQGSPFERSLKLVDDYKQLHVAQKRKLSYQHYIKTVATSMLWQGSTQSFTAYEMSVNTNQFTDPPDRTTFPSAMPSVVFHYDLSPLQILIREEKETFFRFMVNLCAIVGGVFTVASMIDGVIHRLSDVGHKMQIGKAG</sequence>
<dbReference type="InterPro" id="IPR013766">
    <property type="entry name" value="Thioredoxin_domain"/>
</dbReference>
<gene>
    <name evidence="9" type="ORF">A3770_16p77170</name>
</gene>
<dbReference type="PANTHER" id="PTHR10984:SF37">
    <property type="entry name" value="PROTEIN DISULFIDE-ISOMERASE 5-3"/>
    <property type="match status" value="1"/>
</dbReference>
<feature type="domain" description="Endoplasmic reticulum vesicle transporter N-terminal" evidence="8">
    <location>
        <begin position="1"/>
        <end position="58"/>
    </location>
</feature>
<proteinExistence type="predicted"/>
<dbReference type="GO" id="GO:0016020">
    <property type="term" value="C:membrane"/>
    <property type="evidence" value="ECO:0007669"/>
    <property type="project" value="UniProtKB-SubCell"/>
</dbReference>
<dbReference type="EMBL" id="CP031049">
    <property type="protein sequence ID" value="QDZ25199.1"/>
    <property type="molecule type" value="Genomic_DNA"/>
</dbReference>
<organism evidence="9 10">
    <name type="scientific">Chloropicon primus</name>
    <dbReference type="NCBI Taxonomy" id="1764295"/>
    <lineage>
        <taxon>Eukaryota</taxon>
        <taxon>Viridiplantae</taxon>
        <taxon>Chlorophyta</taxon>
        <taxon>Chloropicophyceae</taxon>
        <taxon>Chloropicales</taxon>
        <taxon>Chloropicaceae</taxon>
        <taxon>Chloropicon</taxon>
    </lineage>
</organism>
<dbReference type="GO" id="GO:0016853">
    <property type="term" value="F:isomerase activity"/>
    <property type="evidence" value="ECO:0007669"/>
    <property type="project" value="UniProtKB-KW"/>
</dbReference>
<dbReference type="InterPro" id="IPR039542">
    <property type="entry name" value="Erv_N"/>
</dbReference>
<dbReference type="Proteomes" id="UP000316726">
    <property type="component" value="Chromosome 16"/>
</dbReference>
<evidence type="ECO:0000256" key="3">
    <source>
        <dbReference type="ARBA" id="ARBA00022989"/>
    </source>
</evidence>
<dbReference type="InterPro" id="IPR045888">
    <property type="entry name" value="Erv"/>
</dbReference>
<dbReference type="AlphaFoldDB" id="A0A5B8MX87"/>